<comment type="caution">
    <text evidence="2">The sequence shown here is derived from an EMBL/GenBank/DDBJ whole genome shotgun (WGS) entry which is preliminary data.</text>
</comment>
<name>A0A9X8IY74_BACCE</name>
<feature type="compositionally biased region" description="Acidic residues" evidence="1">
    <location>
        <begin position="259"/>
        <end position="272"/>
    </location>
</feature>
<feature type="region of interest" description="Disordered" evidence="1">
    <location>
        <begin position="240"/>
        <end position="272"/>
    </location>
</feature>
<protein>
    <submittedName>
        <fullName evidence="2">Uncharacterized protein</fullName>
    </submittedName>
</protein>
<gene>
    <name evidence="2" type="ORF">DR116_0016705</name>
</gene>
<evidence type="ECO:0000313" key="2">
    <source>
        <dbReference type="EMBL" id="RWQ72968.1"/>
    </source>
</evidence>
<dbReference type="EMBL" id="QNGD03000008">
    <property type="protein sequence ID" value="RWQ72968.1"/>
    <property type="molecule type" value="Genomic_DNA"/>
</dbReference>
<feature type="compositionally biased region" description="Low complexity" evidence="1">
    <location>
        <begin position="14"/>
        <end position="23"/>
    </location>
</feature>
<sequence>MAIVKGTDALKPAENTNNSGNSSENEDRVLRYLKKDEAIRVRLLGAEEFARVPVYDIYPLTGTIGIPKGTNHFEEGKKILFANADKIKKDLDVEAKRKEMTDVQFKAFKEGEGSEWVAALKEAYRLDQESRFLFGFVDLETGKPFLLQATEKQAPLIQKTIQGMQGQADSFAFTVSKATGGFSIMPDFATPLTEAEKKVIEETRGLEIPVELFEEAHFSPSEDFQLEVLKQMGHFDKYLKTVKPDTSSDEGQASKPDEVGEPLDITDEDLPF</sequence>
<feature type="region of interest" description="Disordered" evidence="1">
    <location>
        <begin position="1"/>
        <end position="27"/>
    </location>
</feature>
<dbReference type="RefSeq" id="WP_113302924.1">
    <property type="nucleotide sequence ID" value="NZ_QNGD03000008.1"/>
</dbReference>
<dbReference type="AlphaFoldDB" id="A0A9X8IY74"/>
<evidence type="ECO:0000256" key="1">
    <source>
        <dbReference type="SAM" id="MobiDB-lite"/>
    </source>
</evidence>
<dbReference type="Proteomes" id="UP000253597">
    <property type="component" value="Unassembled WGS sequence"/>
</dbReference>
<reference evidence="2 3" key="1">
    <citation type="submission" date="2019-01" db="EMBL/GenBank/DDBJ databases">
        <title>Draft genome sequence of heavy metal resistant Bacillus cereus NWUAB01.</title>
        <authorList>
            <person name="Babalola O."/>
            <person name="Aremu B.R."/>
            <person name="Ayangbenro A.S."/>
        </authorList>
    </citation>
    <scope>NUCLEOTIDE SEQUENCE [LARGE SCALE GENOMIC DNA]</scope>
    <source>
        <strain evidence="2 3">NWUAB01</strain>
    </source>
</reference>
<organism evidence="2 3">
    <name type="scientific">Bacillus cereus</name>
    <dbReference type="NCBI Taxonomy" id="1396"/>
    <lineage>
        <taxon>Bacteria</taxon>
        <taxon>Bacillati</taxon>
        <taxon>Bacillota</taxon>
        <taxon>Bacilli</taxon>
        <taxon>Bacillales</taxon>
        <taxon>Bacillaceae</taxon>
        <taxon>Bacillus</taxon>
        <taxon>Bacillus cereus group</taxon>
    </lineage>
</organism>
<evidence type="ECO:0000313" key="3">
    <source>
        <dbReference type="Proteomes" id="UP000253597"/>
    </source>
</evidence>
<accession>A0A9X8IY74</accession>
<proteinExistence type="predicted"/>